<reference evidence="2 3" key="1">
    <citation type="submission" date="2016-11" db="EMBL/GenBank/DDBJ databases">
        <authorList>
            <person name="Jaros S."/>
            <person name="Januszkiewicz K."/>
            <person name="Wedrychowicz H."/>
        </authorList>
    </citation>
    <scope>NUCLEOTIDE SEQUENCE [LARGE SCALE GENOMIC DNA]</scope>
    <source>
        <strain evidence="2 3">DSM 784</strain>
    </source>
</reference>
<evidence type="ECO:0000313" key="2">
    <source>
        <dbReference type="EMBL" id="SFW88630.1"/>
    </source>
</evidence>
<proteinExistence type="predicted"/>
<protein>
    <recommendedName>
        <fullName evidence="4">Lipoprotein</fullName>
    </recommendedName>
</protein>
<dbReference type="Proteomes" id="UP000183788">
    <property type="component" value="Unassembled WGS sequence"/>
</dbReference>
<feature type="signal peptide" evidence="1">
    <location>
        <begin position="1"/>
        <end position="29"/>
    </location>
</feature>
<name>A0A1K1SWE6_9BACT</name>
<keyword evidence="1" id="KW-0732">Signal</keyword>
<dbReference type="AlphaFoldDB" id="A0A1K1SWE6"/>
<organism evidence="2 3">
    <name type="scientific">Chitinophaga sancti</name>
    <dbReference type="NCBI Taxonomy" id="1004"/>
    <lineage>
        <taxon>Bacteria</taxon>
        <taxon>Pseudomonadati</taxon>
        <taxon>Bacteroidota</taxon>
        <taxon>Chitinophagia</taxon>
        <taxon>Chitinophagales</taxon>
        <taxon>Chitinophagaceae</taxon>
        <taxon>Chitinophaga</taxon>
    </lineage>
</organism>
<sequence length="184" mass="20094">MSSNQTTINMKLNSLVLLSVMFFSCTSHPSTKEKNPNPIHSSTSIKIDTTYLRTGFYYLAAGSDGIGKKCEGDDQVYSLAKIPFVSVDNVSQCNIKMEKIENKVYPNLCLQFDKKGTTDLKEGTGNPLHPQIAVVIAGKLIYVVENRPESNITTGNVCIIIMGSGIGVSGLELEAMKRAVDNKR</sequence>
<accession>A0A1K1SWE6</accession>
<evidence type="ECO:0008006" key="4">
    <source>
        <dbReference type="Google" id="ProtNLM"/>
    </source>
</evidence>
<dbReference type="EMBL" id="FPIZ01000037">
    <property type="protein sequence ID" value="SFW88630.1"/>
    <property type="molecule type" value="Genomic_DNA"/>
</dbReference>
<gene>
    <name evidence="2" type="ORF">SAMN05661012_06282</name>
</gene>
<evidence type="ECO:0000256" key="1">
    <source>
        <dbReference type="SAM" id="SignalP"/>
    </source>
</evidence>
<evidence type="ECO:0000313" key="3">
    <source>
        <dbReference type="Proteomes" id="UP000183788"/>
    </source>
</evidence>
<feature type="chain" id="PRO_5013358051" description="Lipoprotein" evidence="1">
    <location>
        <begin position="30"/>
        <end position="184"/>
    </location>
</feature>